<name>A0ABW3H560_9SPHN</name>
<comment type="caution">
    <text evidence="2">The sequence shown here is derived from an EMBL/GenBank/DDBJ whole genome shotgun (WGS) entry which is preliminary data.</text>
</comment>
<dbReference type="RefSeq" id="WP_264943674.1">
    <property type="nucleotide sequence ID" value="NZ_JAPDRA010000003.1"/>
</dbReference>
<dbReference type="InterPro" id="IPR006199">
    <property type="entry name" value="LexA_DNA-bd_dom"/>
</dbReference>
<gene>
    <name evidence="2" type="ORF">ACFQ1E_08140</name>
</gene>
<sequence>MTPQQLNALDFIREHLARAGFGPSYQQVADHLGLASKSNVHRMIDGLEAQGLIRRQRNKNRSLTLPGTPDLRTVPSALLTAELARRGIVPGALSRPEHVAIAGAHEVSCAVDGCGIAVRPGHAFCLDHWRAICATTQNELLDAHAAYNAPGLSKVERYARAPRYQAAFEAARWEAERLRRAG</sequence>
<dbReference type="Pfam" id="PF01726">
    <property type="entry name" value="LexA_DNA_bind"/>
    <property type="match status" value="1"/>
</dbReference>
<proteinExistence type="predicted"/>
<protein>
    <submittedName>
        <fullName evidence="2">LexA family protein</fullName>
    </submittedName>
</protein>
<dbReference type="InterPro" id="IPR036390">
    <property type="entry name" value="WH_DNA-bd_sf"/>
</dbReference>
<evidence type="ECO:0000259" key="1">
    <source>
        <dbReference type="Pfam" id="PF01726"/>
    </source>
</evidence>
<evidence type="ECO:0000313" key="3">
    <source>
        <dbReference type="Proteomes" id="UP001596977"/>
    </source>
</evidence>
<reference evidence="3" key="1">
    <citation type="journal article" date="2019" name="Int. J. Syst. Evol. Microbiol.">
        <title>The Global Catalogue of Microorganisms (GCM) 10K type strain sequencing project: providing services to taxonomists for standard genome sequencing and annotation.</title>
        <authorList>
            <consortium name="The Broad Institute Genomics Platform"/>
            <consortium name="The Broad Institute Genome Sequencing Center for Infectious Disease"/>
            <person name="Wu L."/>
            <person name="Ma J."/>
        </authorList>
    </citation>
    <scope>NUCLEOTIDE SEQUENCE [LARGE SCALE GENOMIC DNA]</scope>
    <source>
        <strain evidence="3">CCUG 62982</strain>
    </source>
</reference>
<organism evidence="2 3">
    <name type="scientific">Sphingomonas canadensis</name>
    <dbReference type="NCBI Taxonomy" id="1219257"/>
    <lineage>
        <taxon>Bacteria</taxon>
        <taxon>Pseudomonadati</taxon>
        <taxon>Pseudomonadota</taxon>
        <taxon>Alphaproteobacteria</taxon>
        <taxon>Sphingomonadales</taxon>
        <taxon>Sphingomonadaceae</taxon>
        <taxon>Sphingomonas</taxon>
    </lineage>
</organism>
<keyword evidence="3" id="KW-1185">Reference proteome</keyword>
<feature type="domain" description="LexA repressor DNA-binding" evidence="1">
    <location>
        <begin position="2"/>
        <end position="61"/>
    </location>
</feature>
<accession>A0ABW3H560</accession>
<dbReference type="Gene3D" id="1.10.10.10">
    <property type="entry name" value="Winged helix-like DNA-binding domain superfamily/Winged helix DNA-binding domain"/>
    <property type="match status" value="1"/>
</dbReference>
<dbReference type="SUPFAM" id="SSF46785">
    <property type="entry name" value="Winged helix' DNA-binding domain"/>
    <property type="match status" value="1"/>
</dbReference>
<dbReference type="InterPro" id="IPR036388">
    <property type="entry name" value="WH-like_DNA-bd_sf"/>
</dbReference>
<evidence type="ECO:0000313" key="2">
    <source>
        <dbReference type="EMBL" id="MFD0946302.1"/>
    </source>
</evidence>
<dbReference type="Proteomes" id="UP001596977">
    <property type="component" value="Unassembled WGS sequence"/>
</dbReference>
<dbReference type="EMBL" id="JBHTJG010000003">
    <property type="protein sequence ID" value="MFD0946302.1"/>
    <property type="molecule type" value="Genomic_DNA"/>
</dbReference>